<keyword evidence="1" id="KW-1133">Transmembrane helix</keyword>
<evidence type="ECO:0000256" key="1">
    <source>
        <dbReference type="SAM" id="Phobius"/>
    </source>
</evidence>
<feature type="transmembrane region" description="Helical" evidence="1">
    <location>
        <begin position="153"/>
        <end position="173"/>
    </location>
</feature>
<keyword evidence="3" id="KW-1185">Reference proteome</keyword>
<reference evidence="2" key="2">
    <citation type="journal article" date="2023" name="IMA Fungus">
        <title>Comparative genomic study of the Penicillium genus elucidates a diverse pangenome and 15 lateral gene transfer events.</title>
        <authorList>
            <person name="Petersen C."/>
            <person name="Sorensen T."/>
            <person name="Nielsen M.R."/>
            <person name="Sondergaard T.E."/>
            <person name="Sorensen J.L."/>
            <person name="Fitzpatrick D.A."/>
            <person name="Frisvad J.C."/>
            <person name="Nielsen K.L."/>
        </authorList>
    </citation>
    <scope>NUCLEOTIDE SEQUENCE</scope>
    <source>
        <strain evidence="2">IBT 29495</strain>
    </source>
</reference>
<evidence type="ECO:0000313" key="2">
    <source>
        <dbReference type="EMBL" id="KAJ5494364.1"/>
    </source>
</evidence>
<reference evidence="2" key="1">
    <citation type="submission" date="2022-12" db="EMBL/GenBank/DDBJ databases">
        <authorList>
            <person name="Petersen C."/>
        </authorList>
    </citation>
    <scope>NUCLEOTIDE SEQUENCE</scope>
    <source>
        <strain evidence="2">IBT 29495</strain>
    </source>
</reference>
<dbReference type="AlphaFoldDB" id="A0A9X0C1U5"/>
<dbReference type="Proteomes" id="UP001149954">
    <property type="component" value="Unassembled WGS sequence"/>
</dbReference>
<dbReference type="EMBL" id="JAPWDS010000006">
    <property type="protein sequence ID" value="KAJ5494364.1"/>
    <property type="molecule type" value="Genomic_DNA"/>
</dbReference>
<protein>
    <submittedName>
        <fullName evidence="2">Uncharacterized protein</fullName>
    </submittedName>
</protein>
<proteinExistence type="predicted"/>
<feature type="transmembrane region" description="Helical" evidence="1">
    <location>
        <begin position="262"/>
        <end position="279"/>
    </location>
</feature>
<keyword evidence="1" id="KW-0472">Membrane</keyword>
<gene>
    <name evidence="2" type="ORF">N7463_010451</name>
</gene>
<comment type="caution">
    <text evidence="2">The sequence shown here is derived from an EMBL/GenBank/DDBJ whole genome shotgun (WGS) entry which is preliminary data.</text>
</comment>
<accession>A0A9X0C1U5</accession>
<evidence type="ECO:0000313" key="3">
    <source>
        <dbReference type="Proteomes" id="UP001149954"/>
    </source>
</evidence>
<feature type="transmembrane region" description="Helical" evidence="1">
    <location>
        <begin position="20"/>
        <end position="41"/>
    </location>
</feature>
<organism evidence="2 3">
    <name type="scientific">Penicillium fimorum</name>
    <dbReference type="NCBI Taxonomy" id="1882269"/>
    <lineage>
        <taxon>Eukaryota</taxon>
        <taxon>Fungi</taxon>
        <taxon>Dikarya</taxon>
        <taxon>Ascomycota</taxon>
        <taxon>Pezizomycotina</taxon>
        <taxon>Eurotiomycetes</taxon>
        <taxon>Eurotiomycetidae</taxon>
        <taxon>Eurotiales</taxon>
        <taxon>Aspergillaceae</taxon>
        <taxon>Penicillium</taxon>
    </lineage>
</organism>
<keyword evidence="1" id="KW-0812">Transmembrane</keyword>
<name>A0A9X0C1U5_9EURO</name>
<feature type="transmembrane region" description="Helical" evidence="1">
    <location>
        <begin position="53"/>
        <end position="73"/>
    </location>
</feature>
<feature type="transmembrane region" description="Helical" evidence="1">
    <location>
        <begin position="285"/>
        <end position="302"/>
    </location>
</feature>
<dbReference type="OrthoDB" id="1937642at2759"/>
<sequence length="424" mass="47730">MDTATQLAIQWQNPADILSLLLLVGGDIVRSAIAQLFGVYIHPSGKWPKLYLTPVAFSFGWVGYAFFSFASVIGDKQLMPSDPDCPSKVINCSTGYTRTNRSWLLGRILRDHELTVEKSPGEEFAGVAATQLNVSLRIDIFEVHEGEPQIDRVWVLGWLVIVAQLVISIVPWICFENWGIFLVTACGTTFALLTGSLRQWELEKWAGPRLNQNNRFKSKTKAICLLRGNGNRHAMVLIGSGRTYDLEKMATATSESLTETPWLLGGLAILWTCLLISVSGLKENTWFLVLIGGIGMVQNIYASGARRSATAFNLHIKPYAPRPTIIGLGFDWLPEDDDEDSDEDMDDERGDWRRELDYRKTPGVRGAIRELEKTFPKAGVALMQEFFPPLVKYEPEQYRTNSEKKFWKKAFREFGIPVPKTNHP</sequence>